<feature type="region of interest" description="Disordered" evidence="6">
    <location>
        <begin position="156"/>
        <end position="182"/>
    </location>
</feature>
<dbReference type="Gene3D" id="3.40.50.200">
    <property type="entry name" value="Peptidase S8/S53 domain"/>
    <property type="match status" value="1"/>
</dbReference>
<dbReference type="OrthoDB" id="5177045at2"/>
<accession>A0A417Y091</accession>
<dbReference type="SUPFAM" id="SSF52743">
    <property type="entry name" value="Subtilisin-like"/>
    <property type="match status" value="1"/>
</dbReference>
<keyword evidence="4 5" id="KW-0720">Serine protease</keyword>
<dbReference type="PRINTS" id="PR00723">
    <property type="entry name" value="SUBTILISIN"/>
</dbReference>
<evidence type="ECO:0000313" key="9">
    <source>
        <dbReference type="Proteomes" id="UP000283644"/>
    </source>
</evidence>
<feature type="active site" description="Charge relay system" evidence="5">
    <location>
        <position position="230"/>
    </location>
</feature>
<keyword evidence="3 5" id="KW-0378">Hydrolase</keyword>
<reference evidence="8 9" key="1">
    <citation type="submission" date="2018-09" db="EMBL/GenBank/DDBJ databases">
        <title>Genome sequencing of Nocardioides immobilis CCTCC AB 2017083 for comparison to Nocardioides silvaticus.</title>
        <authorList>
            <person name="Li C."/>
            <person name="Wang G."/>
        </authorList>
    </citation>
    <scope>NUCLEOTIDE SEQUENCE [LARGE SCALE GENOMIC DNA]</scope>
    <source>
        <strain evidence="8 9">CCTCC AB 2017083</strain>
    </source>
</reference>
<dbReference type="GO" id="GO:0004252">
    <property type="term" value="F:serine-type endopeptidase activity"/>
    <property type="evidence" value="ECO:0007669"/>
    <property type="project" value="UniProtKB-UniRule"/>
</dbReference>
<evidence type="ECO:0000256" key="1">
    <source>
        <dbReference type="ARBA" id="ARBA00011073"/>
    </source>
</evidence>
<dbReference type="PANTHER" id="PTHR43806:SF11">
    <property type="entry name" value="CEREVISIN-RELATED"/>
    <property type="match status" value="1"/>
</dbReference>
<keyword evidence="9" id="KW-1185">Reference proteome</keyword>
<dbReference type="InterPro" id="IPR015500">
    <property type="entry name" value="Peptidase_S8_subtilisin-rel"/>
</dbReference>
<dbReference type="PROSITE" id="PS51892">
    <property type="entry name" value="SUBTILASE"/>
    <property type="match status" value="1"/>
</dbReference>
<keyword evidence="2 5" id="KW-0645">Protease</keyword>
<dbReference type="GO" id="GO:0006508">
    <property type="term" value="P:proteolysis"/>
    <property type="evidence" value="ECO:0007669"/>
    <property type="project" value="UniProtKB-KW"/>
</dbReference>
<evidence type="ECO:0000259" key="7">
    <source>
        <dbReference type="Pfam" id="PF00082"/>
    </source>
</evidence>
<dbReference type="PROSITE" id="PS00138">
    <property type="entry name" value="SUBTILASE_SER"/>
    <property type="match status" value="1"/>
</dbReference>
<feature type="compositionally biased region" description="Basic and acidic residues" evidence="6">
    <location>
        <begin position="156"/>
        <end position="166"/>
    </location>
</feature>
<evidence type="ECO:0000256" key="6">
    <source>
        <dbReference type="SAM" id="MobiDB-lite"/>
    </source>
</evidence>
<dbReference type="PANTHER" id="PTHR43806">
    <property type="entry name" value="PEPTIDASE S8"/>
    <property type="match status" value="1"/>
</dbReference>
<dbReference type="InterPro" id="IPR023828">
    <property type="entry name" value="Peptidase_S8_Ser-AS"/>
</dbReference>
<dbReference type="EMBL" id="QXGH01000020">
    <property type="protein sequence ID" value="RHW26025.1"/>
    <property type="molecule type" value="Genomic_DNA"/>
</dbReference>
<feature type="active site" description="Charge relay system" evidence="5">
    <location>
        <position position="449"/>
    </location>
</feature>
<evidence type="ECO:0000256" key="3">
    <source>
        <dbReference type="ARBA" id="ARBA00022801"/>
    </source>
</evidence>
<dbReference type="Proteomes" id="UP000283644">
    <property type="component" value="Unassembled WGS sequence"/>
</dbReference>
<evidence type="ECO:0000256" key="5">
    <source>
        <dbReference type="PROSITE-ProRule" id="PRU01240"/>
    </source>
</evidence>
<feature type="active site" description="Charge relay system" evidence="5">
    <location>
        <position position="271"/>
    </location>
</feature>
<comment type="caution">
    <text evidence="8">The sequence shown here is derived from an EMBL/GenBank/DDBJ whole genome shotgun (WGS) entry which is preliminary data.</text>
</comment>
<gene>
    <name evidence="8" type="ORF">D0Z08_17025</name>
</gene>
<sequence>MTESPRPTFSLRDLFERIRFRLPWSPIKPPIAKPDPPRVDAERLRSQVAVVRRAFRENGDVGVAAPDGPYLAKDDADANFLFRPGIALVRDNTDDQRYFDEFVDFFTRRDDLFGGRAPVRREDVRLPDGLVMVDMPSRSDEADSVLVTLDEIDKERRAQFGDRERSNEDDEEEDKEPPVLAQPDHVLYVTGPVGNLCPAIEPERPRETGPWPPVNPDGQVGDGVRVSVVDTGWWTAAASHPTTKQWVSDVYADKEDEEHLNGTEIHEYAGHGTFVAGVIKCLAPAARVEVEGVLTHGGAVSESEICEQLNEAINENDLPQLISISAGSRTLNNNGLLGLEILLATKGVIKNVNTLVVAAAGNDGDDEKFYPAAYPWVVGVGSVDPDRKRSKFSNFGKWVKVYARGRDLVNAFPVGTYTCHYPENKNPQTQSGTPEVRQFDGLARWSGTSFAAPMVTGAIAAHMSATGNTTHPWRAYNELTTAAAAAGPGPDGKPIIGPL</sequence>
<feature type="domain" description="Peptidase S8/S53" evidence="7">
    <location>
        <begin position="221"/>
        <end position="482"/>
    </location>
</feature>
<protein>
    <recommendedName>
        <fullName evidence="7">Peptidase S8/S53 domain-containing protein</fullName>
    </recommendedName>
</protein>
<proteinExistence type="inferred from homology"/>
<dbReference type="InterPro" id="IPR050131">
    <property type="entry name" value="Peptidase_S8_subtilisin-like"/>
</dbReference>
<dbReference type="RefSeq" id="WP_118926437.1">
    <property type="nucleotide sequence ID" value="NZ_QXGH01000020.1"/>
</dbReference>
<comment type="similarity">
    <text evidence="1 5">Belongs to the peptidase S8 family.</text>
</comment>
<name>A0A417Y091_9ACTN</name>
<dbReference type="InterPro" id="IPR000209">
    <property type="entry name" value="Peptidase_S8/S53_dom"/>
</dbReference>
<dbReference type="Pfam" id="PF00082">
    <property type="entry name" value="Peptidase_S8"/>
    <property type="match status" value="1"/>
</dbReference>
<dbReference type="AlphaFoldDB" id="A0A417Y091"/>
<organism evidence="8 9">
    <name type="scientific">Nocardioides immobilis</name>
    <dbReference type="NCBI Taxonomy" id="2049295"/>
    <lineage>
        <taxon>Bacteria</taxon>
        <taxon>Bacillati</taxon>
        <taxon>Actinomycetota</taxon>
        <taxon>Actinomycetes</taxon>
        <taxon>Propionibacteriales</taxon>
        <taxon>Nocardioidaceae</taxon>
        <taxon>Nocardioides</taxon>
    </lineage>
</organism>
<evidence type="ECO:0000313" key="8">
    <source>
        <dbReference type="EMBL" id="RHW26025.1"/>
    </source>
</evidence>
<dbReference type="InterPro" id="IPR036852">
    <property type="entry name" value="Peptidase_S8/S53_dom_sf"/>
</dbReference>
<evidence type="ECO:0000256" key="2">
    <source>
        <dbReference type="ARBA" id="ARBA00022670"/>
    </source>
</evidence>
<evidence type="ECO:0000256" key="4">
    <source>
        <dbReference type="ARBA" id="ARBA00022825"/>
    </source>
</evidence>